<proteinExistence type="predicted"/>
<gene>
    <name evidence="1" type="ORF">MRB53_023555</name>
</gene>
<comment type="caution">
    <text evidence="1">The sequence shown here is derived from an EMBL/GenBank/DDBJ whole genome shotgun (WGS) entry which is preliminary data.</text>
</comment>
<protein>
    <submittedName>
        <fullName evidence="1">Uncharacterized protein</fullName>
    </submittedName>
</protein>
<evidence type="ECO:0000313" key="2">
    <source>
        <dbReference type="Proteomes" id="UP001234297"/>
    </source>
</evidence>
<dbReference type="EMBL" id="CM056815">
    <property type="protein sequence ID" value="KAJ8630232.1"/>
    <property type="molecule type" value="Genomic_DNA"/>
</dbReference>
<accession>A0ACC2LA43</accession>
<keyword evidence="2" id="KW-1185">Reference proteome</keyword>
<evidence type="ECO:0000313" key="1">
    <source>
        <dbReference type="EMBL" id="KAJ8630232.1"/>
    </source>
</evidence>
<sequence length="164" mass="17476">MLLNQGIQKQGREQIQNQIDVFPDVVSLLIAICSLLLSSYPFLLNDRFKCNYEGKAGLTAIDSFAPTEEAPAYAGLFTGAGFGSPSYGSRTYSSNLASTLEQERFQPSLERRDTFSSTTGGAVPIGTLARSTTIVPAFPGSDETTIPATDAFTRSTSSLASSIT</sequence>
<dbReference type="Proteomes" id="UP001234297">
    <property type="component" value="Chromosome 7"/>
</dbReference>
<organism evidence="1 2">
    <name type="scientific">Persea americana</name>
    <name type="common">Avocado</name>
    <dbReference type="NCBI Taxonomy" id="3435"/>
    <lineage>
        <taxon>Eukaryota</taxon>
        <taxon>Viridiplantae</taxon>
        <taxon>Streptophyta</taxon>
        <taxon>Embryophyta</taxon>
        <taxon>Tracheophyta</taxon>
        <taxon>Spermatophyta</taxon>
        <taxon>Magnoliopsida</taxon>
        <taxon>Magnoliidae</taxon>
        <taxon>Laurales</taxon>
        <taxon>Lauraceae</taxon>
        <taxon>Persea</taxon>
    </lineage>
</organism>
<name>A0ACC2LA43_PERAE</name>
<reference evidence="1 2" key="1">
    <citation type="journal article" date="2022" name="Hortic Res">
        <title>A haplotype resolved chromosomal level avocado genome allows analysis of novel avocado genes.</title>
        <authorList>
            <person name="Nath O."/>
            <person name="Fletcher S.J."/>
            <person name="Hayward A."/>
            <person name="Shaw L.M."/>
            <person name="Masouleh A.K."/>
            <person name="Furtado A."/>
            <person name="Henry R.J."/>
            <person name="Mitter N."/>
        </authorList>
    </citation>
    <scope>NUCLEOTIDE SEQUENCE [LARGE SCALE GENOMIC DNA]</scope>
    <source>
        <strain evidence="2">cv. Hass</strain>
    </source>
</reference>